<feature type="compositionally biased region" description="Polar residues" evidence="1">
    <location>
        <begin position="129"/>
        <end position="142"/>
    </location>
</feature>
<dbReference type="EMBL" id="GECZ01032402">
    <property type="protein sequence ID" value="JAS37367.1"/>
    <property type="molecule type" value="Transcribed_RNA"/>
</dbReference>
<feature type="compositionally biased region" description="Basic and acidic residues" evidence="1">
    <location>
        <begin position="603"/>
        <end position="623"/>
    </location>
</feature>
<feature type="region of interest" description="Disordered" evidence="1">
    <location>
        <begin position="905"/>
        <end position="931"/>
    </location>
</feature>
<feature type="region of interest" description="Disordered" evidence="1">
    <location>
        <begin position="225"/>
        <end position="246"/>
    </location>
</feature>
<gene>
    <name evidence="2" type="ORF">g.38345</name>
</gene>
<evidence type="ECO:0000313" key="2">
    <source>
        <dbReference type="EMBL" id="JAS37367.1"/>
    </source>
</evidence>
<feature type="region of interest" description="Disordered" evidence="1">
    <location>
        <begin position="603"/>
        <end position="627"/>
    </location>
</feature>
<feature type="compositionally biased region" description="Polar residues" evidence="1">
    <location>
        <begin position="819"/>
        <end position="831"/>
    </location>
</feature>
<protein>
    <submittedName>
        <fullName evidence="2">Uncharacterized protein</fullName>
    </submittedName>
</protein>
<dbReference type="AlphaFoldDB" id="A0A1B6EHH0"/>
<evidence type="ECO:0000256" key="1">
    <source>
        <dbReference type="SAM" id="MobiDB-lite"/>
    </source>
</evidence>
<feature type="compositionally biased region" description="Basic and acidic residues" evidence="1">
    <location>
        <begin position="832"/>
        <end position="858"/>
    </location>
</feature>
<feature type="compositionally biased region" description="Basic and acidic residues" evidence="1">
    <location>
        <begin position="482"/>
        <end position="493"/>
    </location>
</feature>
<feature type="compositionally biased region" description="Basic and acidic residues" evidence="1">
    <location>
        <begin position="542"/>
        <end position="552"/>
    </location>
</feature>
<feature type="region of interest" description="Disordered" evidence="1">
    <location>
        <begin position="459"/>
        <end position="567"/>
    </location>
</feature>
<proteinExistence type="predicted"/>
<feature type="region of interest" description="Disordered" evidence="1">
    <location>
        <begin position="776"/>
        <end position="887"/>
    </location>
</feature>
<feature type="compositionally biased region" description="Basic and acidic residues" evidence="1">
    <location>
        <begin position="776"/>
        <end position="816"/>
    </location>
</feature>
<organism evidence="2">
    <name type="scientific">Cuerna arida</name>
    <dbReference type="NCBI Taxonomy" id="1464854"/>
    <lineage>
        <taxon>Eukaryota</taxon>
        <taxon>Metazoa</taxon>
        <taxon>Ecdysozoa</taxon>
        <taxon>Arthropoda</taxon>
        <taxon>Hexapoda</taxon>
        <taxon>Insecta</taxon>
        <taxon>Pterygota</taxon>
        <taxon>Neoptera</taxon>
        <taxon>Paraneoptera</taxon>
        <taxon>Hemiptera</taxon>
        <taxon>Auchenorrhyncha</taxon>
        <taxon>Membracoidea</taxon>
        <taxon>Cicadellidae</taxon>
        <taxon>Cicadellinae</taxon>
        <taxon>Proconiini</taxon>
        <taxon>Cuerna</taxon>
    </lineage>
</organism>
<reference evidence="2" key="1">
    <citation type="submission" date="2015-11" db="EMBL/GenBank/DDBJ databases">
        <title>De novo transcriptome assembly of four potential Pierce s Disease insect vectors from Arizona vineyards.</title>
        <authorList>
            <person name="Tassone E.E."/>
        </authorList>
    </citation>
    <scope>NUCLEOTIDE SEQUENCE</scope>
</reference>
<accession>A0A1B6EHH0</accession>
<feature type="compositionally biased region" description="Basic residues" evidence="1">
    <location>
        <begin position="230"/>
        <end position="239"/>
    </location>
</feature>
<feature type="region of interest" description="Disordered" evidence="1">
    <location>
        <begin position="119"/>
        <end position="159"/>
    </location>
</feature>
<sequence length="1125" mass="129268">MIYRNPALKHFFISQCVIQVAWFTCQAETADIEQASWDRTLKNSNHPIEELFPENVESGLSDFMPNEKSAFGQGFAMDETTIEKRAGKDLHENGKRRKLMSGRNRFKLAKKMRQLQHDREYNNLGKINFTGQDRNNLGNVPESNGKESKDNSNSLNTKPSAMKVFGYHMKPLNSRRHFSTKSQSGRTYSDKKLQEFYVNNSSLNKAQDKGPDGVKTNFQDRLIKSESHEKRKNLHNHKSNHVESENDILPMKKLKKPNQEKTARNRHQHEYKINDLNEIAVSTEKNVNEKFSPFNSDGVMKDKDKSNIGANEFTNLSAINKSFLDAFEKKIYGRKYNPHSKYNVKQYPGWNTTKDRNKAHSNKHGQWIFYDGGVEKSKHTQEHSDHIGSYKNKFLNSDLKNEDHTLMNNKKPKNIHSNLPNVIIDTLNADEENRHLPSPINKQPIEDSKKIHKDTIVKKEPLDPADSSNAQSLGIQFENNEGDAKRSERDTNSNRKMKSGNRFFNEAPIDDQVFDDDMPENQDDYAPEFDSNEISYRKTPRHERNGSKDVHQHPNVNSKKPRFNEEVDLVDDSKSVFQGRGYESKFNEDGSSTLDSCVGYKAEESTTKKTASTKDRTTTKESSTKAITTPKDIKTQTTMKIDNGVSTTGKSFTAGDYEQFLSGQLVDTFIASVLKKVQRSRKISKELGFGNETEDSCDRCVELKINKIPDLEAMKNSLNKYTNYSDPGRCYRVPNTMGSFLKSLLLFEKENENTVYNKILDDSSFIFTGDYGDPWSHHEDDNSDGDNKYNADRDKESMEKQLLKEPNSDDKSDEKISNLVKQENAKQSSNEEGNRDSDIDPIESKEKEHDDQGLEPEIKSSSGEEFEGKKEKGGSAVRNPIESDEKLKGSELVDVFDGQDLIPSNKRQYSAYKDLESDLPGPLSATPSKRRRKNYDIDNVYNARADASKLSDYKDGRSAGYDPYGQVNYNFMKAKSDESNSKKTRSRVGFGQESFEGRDNYLQRSNTNAKFLPESIVNHRGNAYGRNYYSYFPDDDRKSEKFRNEPKTAYSEPDDFVNKDRENVEYQLYPNQNSNGDEEDLTPMSKTFKNDYDSRMNMVKRDTEPYEDELIFFEIPNIEYDLYDY</sequence>
<feature type="compositionally biased region" description="Acidic residues" evidence="1">
    <location>
        <begin position="508"/>
        <end position="531"/>
    </location>
</feature>
<feature type="compositionally biased region" description="Polar residues" evidence="1">
    <location>
        <begin position="466"/>
        <end position="479"/>
    </location>
</feature>
<name>A0A1B6EHH0_9HEMI</name>